<evidence type="ECO:0000313" key="1">
    <source>
        <dbReference type="EMBL" id="PSB32063.1"/>
    </source>
</evidence>
<name>A0A2T1EH81_9CYAN</name>
<dbReference type="AlphaFoldDB" id="A0A2T1EH81"/>
<keyword evidence="2" id="KW-1185">Reference proteome</keyword>
<dbReference type="Proteomes" id="UP000239576">
    <property type="component" value="Unassembled WGS sequence"/>
</dbReference>
<accession>A0A2T1EH81</accession>
<comment type="caution">
    <text evidence="1">The sequence shown here is derived from an EMBL/GenBank/DDBJ whole genome shotgun (WGS) entry which is preliminary data.</text>
</comment>
<proteinExistence type="predicted"/>
<evidence type="ECO:0000313" key="2">
    <source>
        <dbReference type="Proteomes" id="UP000239576"/>
    </source>
</evidence>
<dbReference type="RefSeq" id="WP_106255447.1">
    <property type="nucleotide sequence ID" value="NZ_CAWNSW010000076.1"/>
</dbReference>
<dbReference type="OrthoDB" id="427621at2"/>
<organism evidence="1 2">
    <name type="scientific">Stenomitos frigidus ULC18</name>
    <dbReference type="NCBI Taxonomy" id="2107698"/>
    <lineage>
        <taxon>Bacteria</taxon>
        <taxon>Bacillati</taxon>
        <taxon>Cyanobacteriota</taxon>
        <taxon>Cyanophyceae</taxon>
        <taxon>Leptolyngbyales</taxon>
        <taxon>Leptolyngbyaceae</taxon>
        <taxon>Stenomitos</taxon>
    </lineage>
</organism>
<gene>
    <name evidence="1" type="ORF">C7B82_06215</name>
</gene>
<protein>
    <submittedName>
        <fullName evidence="1">Uncharacterized protein</fullName>
    </submittedName>
</protein>
<dbReference type="EMBL" id="PVWK01000030">
    <property type="protein sequence ID" value="PSB32063.1"/>
    <property type="molecule type" value="Genomic_DNA"/>
</dbReference>
<sequence>MNAHSAPGCSSTLNTGILKFLPEHVAAVLQDYATNTGLSETQVVELAIASFLDLEAPTFANLDPSKLKSYAEMQARLEFLEETWNAAKEGKLTQQAITQAAGLGW</sequence>
<reference evidence="1 2" key="2">
    <citation type="submission" date="2018-03" db="EMBL/GenBank/DDBJ databases">
        <title>The ancient ancestry and fast evolution of plastids.</title>
        <authorList>
            <person name="Moore K.R."/>
            <person name="Magnabosco C."/>
            <person name="Momper L."/>
            <person name="Gold D.A."/>
            <person name="Bosak T."/>
            <person name="Fournier G.P."/>
        </authorList>
    </citation>
    <scope>NUCLEOTIDE SEQUENCE [LARGE SCALE GENOMIC DNA]</scope>
    <source>
        <strain evidence="1 2">ULC18</strain>
    </source>
</reference>
<reference evidence="2" key="1">
    <citation type="submission" date="2018-02" db="EMBL/GenBank/DDBJ databases">
        <authorList>
            <person name="Moore K."/>
            <person name="Momper L."/>
        </authorList>
    </citation>
    <scope>NUCLEOTIDE SEQUENCE [LARGE SCALE GENOMIC DNA]</scope>
    <source>
        <strain evidence="2">ULC18</strain>
    </source>
</reference>